<dbReference type="Pfam" id="PF11068">
    <property type="entry name" value="YlqD"/>
    <property type="match status" value="1"/>
</dbReference>
<dbReference type="Gene3D" id="6.10.140.1110">
    <property type="match status" value="1"/>
</dbReference>
<dbReference type="InterPro" id="IPR021297">
    <property type="entry name" value="YlqD"/>
</dbReference>
<proteinExistence type="predicted"/>
<protein>
    <submittedName>
        <fullName evidence="2">YlqD protein</fullName>
    </submittedName>
</protein>
<keyword evidence="1" id="KW-0175">Coiled coil</keyword>
<reference evidence="2 3" key="1">
    <citation type="submission" date="2019-03" db="EMBL/GenBank/DDBJ databases">
        <title>Genomic Encyclopedia of Type Strains, Phase IV (KMG-IV): sequencing the most valuable type-strain genomes for metagenomic binning, comparative biology and taxonomic classification.</title>
        <authorList>
            <person name="Goeker M."/>
        </authorList>
    </citation>
    <scope>NUCLEOTIDE SEQUENCE [LARGE SCALE GENOMIC DNA]</scope>
    <source>
        <strain evidence="2 3">DSM 25894</strain>
    </source>
</reference>
<dbReference type="EMBL" id="SMAN01000001">
    <property type="protein sequence ID" value="TCT26796.1"/>
    <property type="molecule type" value="Genomic_DNA"/>
</dbReference>
<gene>
    <name evidence="2" type="ORF">EDD68_101149</name>
</gene>
<keyword evidence="3" id="KW-1185">Reference proteome</keyword>
<sequence length="136" mass="16181">MASEGCPVMKIVRKTAVKQVLTEKSKELMREKFSRQRSQLENECRQLDFEKRKLQNKKGISQQEVHKRFQKEIERRENQIKWLDYKLEQLNLLPPGSEITEGEVDEIIEVHEGDNWKEMMGERSIIIKDGIVIRIE</sequence>
<accession>A0A4R3ND01</accession>
<evidence type="ECO:0000313" key="2">
    <source>
        <dbReference type="EMBL" id="TCT26796.1"/>
    </source>
</evidence>
<organism evidence="2 3">
    <name type="scientific">Melghiribacillus thermohalophilus</name>
    <dbReference type="NCBI Taxonomy" id="1324956"/>
    <lineage>
        <taxon>Bacteria</taxon>
        <taxon>Bacillati</taxon>
        <taxon>Bacillota</taxon>
        <taxon>Bacilli</taxon>
        <taxon>Bacillales</taxon>
        <taxon>Bacillaceae</taxon>
        <taxon>Melghiribacillus</taxon>
    </lineage>
</organism>
<evidence type="ECO:0000313" key="3">
    <source>
        <dbReference type="Proteomes" id="UP000294650"/>
    </source>
</evidence>
<feature type="coiled-coil region" evidence="1">
    <location>
        <begin position="30"/>
        <end position="57"/>
    </location>
</feature>
<evidence type="ECO:0000256" key="1">
    <source>
        <dbReference type="SAM" id="Coils"/>
    </source>
</evidence>
<comment type="caution">
    <text evidence="2">The sequence shown here is derived from an EMBL/GenBank/DDBJ whole genome shotgun (WGS) entry which is preliminary data.</text>
</comment>
<dbReference type="Proteomes" id="UP000294650">
    <property type="component" value="Unassembled WGS sequence"/>
</dbReference>
<dbReference type="AlphaFoldDB" id="A0A4R3ND01"/>
<name>A0A4R3ND01_9BACI</name>